<protein>
    <submittedName>
        <fullName evidence="1">Uncharacterized protein</fullName>
    </submittedName>
</protein>
<proteinExistence type="predicted"/>
<name>A0A0E9VFC6_ANGAN</name>
<reference evidence="1" key="1">
    <citation type="submission" date="2014-11" db="EMBL/GenBank/DDBJ databases">
        <authorList>
            <person name="Amaro Gonzalez C."/>
        </authorList>
    </citation>
    <scope>NUCLEOTIDE SEQUENCE</scope>
</reference>
<dbReference type="EMBL" id="GBXM01032689">
    <property type="protein sequence ID" value="JAH75888.1"/>
    <property type="molecule type" value="Transcribed_RNA"/>
</dbReference>
<accession>A0A0E9VFC6</accession>
<sequence>MQEEMKRDKKK</sequence>
<reference evidence="1" key="2">
    <citation type="journal article" date="2015" name="Fish Shellfish Immunol.">
        <title>Early steps in the European eel (Anguilla anguilla)-Vibrio vulnificus interaction in the gills: Role of the RtxA13 toxin.</title>
        <authorList>
            <person name="Callol A."/>
            <person name="Pajuelo D."/>
            <person name="Ebbesson L."/>
            <person name="Teles M."/>
            <person name="MacKenzie S."/>
            <person name="Amaro C."/>
        </authorList>
    </citation>
    <scope>NUCLEOTIDE SEQUENCE</scope>
</reference>
<organism evidence="1">
    <name type="scientific">Anguilla anguilla</name>
    <name type="common">European freshwater eel</name>
    <name type="synonym">Muraena anguilla</name>
    <dbReference type="NCBI Taxonomy" id="7936"/>
    <lineage>
        <taxon>Eukaryota</taxon>
        <taxon>Metazoa</taxon>
        <taxon>Chordata</taxon>
        <taxon>Craniata</taxon>
        <taxon>Vertebrata</taxon>
        <taxon>Euteleostomi</taxon>
        <taxon>Actinopterygii</taxon>
        <taxon>Neopterygii</taxon>
        <taxon>Teleostei</taxon>
        <taxon>Anguilliformes</taxon>
        <taxon>Anguillidae</taxon>
        <taxon>Anguilla</taxon>
    </lineage>
</organism>
<evidence type="ECO:0000313" key="1">
    <source>
        <dbReference type="EMBL" id="JAH75888.1"/>
    </source>
</evidence>